<protein>
    <submittedName>
        <fullName evidence="10">Dynamin</fullName>
    </submittedName>
</protein>
<dbReference type="GO" id="GO:0003924">
    <property type="term" value="F:GTPase activity"/>
    <property type="evidence" value="ECO:0007669"/>
    <property type="project" value="InterPro"/>
</dbReference>
<evidence type="ECO:0000313" key="10">
    <source>
        <dbReference type="EMBL" id="WNZ27607.1"/>
    </source>
</evidence>
<feature type="coiled-coil region" evidence="7">
    <location>
        <begin position="628"/>
        <end position="662"/>
    </location>
</feature>
<dbReference type="SUPFAM" id="SSF52540">
    <property type="entry name" value="P-loop containing nucleoside triphosphate hydrolases"/>
    <property type="match status" value="1"/>
</dbReference>
<evidence type="ECO:0000256" key="6">
    <source>
        <dbReference type="ARBA" id="ARBA00023136"/>
    </source>
</evidence>
<gene>
    <name evidence="10" type="ORF">HJG54_32645</name>
</gene>
<dbReference type="InterPro" id="IPR030381">
    <property type="entry name" value="G_DYNAMIN_dom"/>
</dbReference>
<dbReference type="PANTHER" id="PTHR10465">
    <property type="entry name" value="TRANSMEMBRANE GTPASE FZO1"/>
    <property type="match status" value="1"/>
</dbReference>
<evidence type="ECO:0000256" key="7">
    <source>
        <dbReference type="SAM" id="Coils"/>
    </source>
</evidence>
<keyword evidence="2" id="KW-0547">Nucleotide-binding</keyword>
<keyword evidence="5" id="KW-0342">GTP-binding</keyword>
<feature type="transmembrane region" description="Helical" evidence="8">
    <location>
        <begin position="556"/>
        <end position="578"/>
    </location>
</feature>
<feature type="domain" description="Dynamin-type G" evidence="9">
    <location>
        <begin position="64"/>
        <end position="328"/>
    </location>
</feature>
<dbReference type="InterPro" id="IPR027417">
    <property type="entry name" value="P-loop_NTPase"/>
</dbReference>
<dbReference type="Pfam" id="PF00350">
    <property type="entry name" value="Dynamin_N"/>
    <property type="match status" value="1"/>
</dbReference>
<dbReference type="PROSITE" id="PS51718">
    <property type="entry name" value="G_DYNAMIN_2"/>
    <property type="match status" value="1"/>
</dbReference>
<dbReference type="InterPro" id="IPR045063">
    <property type="entry name" value="Dynamin_N"/>
</dbReference>
<proteinExistence type="predicted"/>
<evidence type="ECO:0000256" key="2">
    <source>
        <dbReference type="ARBA" id="ARBA00022741"/>
    </source>
</evidence>
<name>A0AA96WKL0_9CYAN</name>
<dbReference type="Pfam" id="PF21808">
    <property type="entry name" value="Dynamin-like_hel_bact"/>
    <property type="match status" value="1"/>
</dbReference>
<keyword evidence="4 7" id="KW-0175">Coiled coil</keyword>
<dbReference type="RefSeq" id="WP_316435990.1">
    <property type="nucleotide sequence ID" value="NZ_CP053587.1"/>
</dbReference>
<keyword evidence="8" id="KW-1133">Transmembrane helix</keyword>
<dbReference type="InterPro" id="IPR027094">
    <property type="entry name" value="Mitofusin_fam"/>
</dbReference>
<organism evidence="10">
    <name type="scientific">Leptolyngbya sp. NK1-12</name>
    <dbReference type="NCBI Taxonomy" id="2547451"/>
    <lineage>
        <taxon>Bacteria</taxon>
        <taxon>Bacillati</taxon>
        <taxon>Cyanobacteriota</taxon>
        <taxon>Cyanophyceae</taxon>
        <taxon>Leptolyngbyales</taxon>
        <taxon>Leptolyngbyaceae</taxon>
        <taxon>Leptolyngbya group</taxon>
        <taxon>Leptolyngbya</taxon>
    </lineage>
</organism>
<keyword evidence="8" id="KW-0812">Transmembrane</keyword>
<evidence type="ECO:0000256" key="8">
    <source>
        <dbReference type="SAM" id="Phobius"/>
    </source>
</evidence>
<evidence type="ECO:0000256" key="1">
    <source>
        <dbReference type="ARBA" id="ARBA00004370"/>
    </source>
</evidence>
<dbReference type="Gene3D" id="3.40.50.300">
    <property type="entry name" value="P-loop containing nucleotide triphosphate hydrolases"/>
    <property type="match status" value="1"/>
</dbReference>
<evidence type="ECO:0000259" key="9">
    <source>
        <dbReference type="PROSITE" id="PS51718"/>
    </source>
</evidence>
<reference evidence="10" key="1">
    <citation type="submission" date="2020-05" db="EMBL/GenBank/DDBJ databases">
        <authorList>
            <person name="Zhu T."/>
            <person name="Keshari N."/>
            <person name="Lu X."/>
        </authorList>
    </citation>
    <scope>NUCLEOTIDE SEQUENCE</scope>
    <source>
        <strain evidence="10">NK1-12</strain>
    </source>
</reference>
<dbReference type="PANTHER" id="PTHR10465:SF0">
    <property type="entry name" value="SARCALUMENIN"/>
    <property type="match status" value="1"/>
</dbReference>
<evidence type="ECO:0000256" key="5">
    <source>
        <dbReference type="ARBA" id="ARBA00023134"/>
    </source>
</evidence>
<sequence length="695" mass="78855">MADKAESLIHDLDKVAKARQEFAGYLQEIAGTLTEAEQIGETASGKLGLETTIEDLELVSRNLGEGVFRLLVLGDMKRGKSTFLNALIGENVLPTDVNPCTAVLTVLSYGQDKQVTVHFKDGRAPELLDFDSFKQRYTIPPEVAKTLQEQGISAFPDVAYAEVQYPLTLLEKGVQIIDSPGLNDTEQRNQLTLGYINNCHAILFVLSATQPYTLGEQRYLENYIKDRGLSVFFLINHWDEIQNRLIDPNDYAALQEAEERVRQVFRTNLTPYCQVEGEDRYDDRVFEISSLNALRQRLKHESLDGTDFSEFITALNHFLTKERAISELRQAKLMARQAYRTVHEACDRRIPLLSESVQDLRQKIRSVQPEFDQLVTIRDQFKDEIRIVGERQASTISNSFRTYLPELASSFEVDFSRYQPELKFFDFLQKGKRQEFEASLRLAFEKYLLDKIAAWSLTAQQQLDASFLDLAKSATQYGESYTQVTDRITEKLTGQKVIPNANLSAEDTSPRWAKWAVGLYALTTGDVGTIAMAGTGVFNWKQILLNFSGAVLLTSMLYAVTGVFLGPVGMALAGLSLGSFSAEMARRKVVETMKAELIKLLPQIAQEQSFQVYQAVKECFDTYQQEVVKRMNKDIQSRKVELDELVRQKEDHEINQQVEERRLNLLDNTVLTQLHEVEDAYDYLIGQPMPLMSAA</sequence>
<keyword evidence="3" id="KW-0378">Hydrolase</keyword>
<evidence type="ECO:0000256" key="3">
    <source>
        <dbReference type="ARBA" id="ARBA00022801"/>
    </source>
</evidence>
<dbReference type="EMBL" id="CP053587">
    <property type="protein sequence ID" value="WNZ27607.1"/>
    <property type="molecule type" value="Genomic_DNA"/>
</dbReference>
<evidence type="ECO:0000256" key="4">
    <source>
        <dbReference type="ARBA" id="ARBA00023054"/>
    </source>
</evidence>
<keyword evidence="6 8" id="KW-0472">Membrane</keyword>
<comment type="subcellular location">
    <subcellularLocation>
        <location evidence="1">Membrane</location>
    </subcellularLocation>
</comment>
<dbReference type="GO" id="GO:0005525">
    <property type="term" value="F:GTP binding"/>
    <property type="evidence" value="ECO:0007669"/>
    <property type="project" value="UniProtKB-KW"/>
</dbReference>
<dbReference type="AlphaFoldDB" id="A0AA96WKL0"/>
<accession>A0AA96WKL0</accession>
<dbReference type="CDD" id="cd09912">
    <property type="entry name" value="DLP_2"/>
    <property type="match status" value="1"/>
</dbReference>
<dbReference type="InterPro" id="IPR049399">
    <property type="entry name" value="BDLP-like_hel"/>
</dbReference>
<dbReference type="GO" id="GO:0016020">
    <property type="term" value="C:membrane"/>
    <property type="evidence" value="ECO:0007669"/>
    <property type="project" value="UniProtKB-SubCell"/>
</dbReference>